<name>W2C488_9BACT</name>
<evidence type="ECO:0000313" key="2">
    <source>
        <dbReference type="Proteomes" id="UP000018837"/>
    </source>
</evidence>
<accession>W2C488</accession>
<proteinExistence type="predicted"/>
<sequence length="69" mass="8798">MKLDKLLRLFFFLQYRKRKLRWWLIINQEMWDDVPKTFFAREWGGDNRRPMAWARRFSTFARIKTLHYT</sequence>
<reference evidence="1 2" key="1">
    <citation type="submission" date="2013-11" db="EMBL/GenBank/DDBJ databases">
        <title>Single cell genomics of uncultured Tannerella BU063 (oral taxon 286).</title>
        <authorList>
            <person name="Beall C.J."/>
            <person name="Campbell A.G."/>
            <person name="Griffen A.L."/>
            <person name="Podar M."/>
            <person name="Leys E.J."/>
        </authorList>
    </citation>
    <scope>NUCLEOTIDE SEQUENCE [LARGE SCALE GENOMIC DNA]</scope>
    <source>
        <strain evidence="1">Cell 2</strain>
    </source>
</reference>
<comment type="caution">
    <text evidence="1">The sequence shown here is derived from an EMBL/GenBank/DDBJ whole genome shotgun (WGS) entry which is preliminary data.</text>
</comment>
<dbReference type="EMBL" id="AYUF01000425">
    <property type="protein sequence ID" value="ETK01970.1"/>
    <property type="molecule type" value="Genomic_DNA"/>
</dbReference>
<protein>
    <submittedName>
        <fullName evidence="1">Uncharacterized protein</fullName>
    </submittedName>
</protein>
<dbReference type="Proteomes" id="UP000018837">
    <property type="component" value="Unassembled WGS sequence"/>
</dbReference>
<gene>
    <name evidence="1" type="ORF">N425_06995</name>
</gene>
<organism evidence="1 2">
    <name type="scientific">Tannerella sp. oral taxon BU063 isolate Cell 2</name>
    <dbReference type="NCBI Taxonomy" id="1411148"/>
    <lineage>
        <taxon>Bacteria</taxon>
        <taxon>Pseudomonadati</taxon>
        <taxon>Bacteroidota</taxon>
        <taxon>Bacteroidia</taxon>
        <taxon>Bacteroidales</taxon>
        <taxon>Tannerellaceae</taxon>
        <taxon>Tannerella</taxon>
    </lineage>
</organism>
<evidence type="ECO:0000313" key="1">
    <source>
        <dbReference type="EMBL" id="ETK01970.1"/>
    </source>
</evidence>
<dbReference type="AlphaFoldDB" id="W2C488"/>
<dbReference type="PATRIC" id="fig|1411148.3.peg.1061"/>